<feature type="non-terminal residue" evidence="2">
    <location>
        <position position="115"/>
    </location>
</feature>
<evidence type="ECO:0000313" key="2">
    <source>
        <dbReference type="EMBL" id="CAA9277965.1"/>
    </source>
</evidence>
<dbReference type="AlphaFoldDB" id="A0A6J4JI38"/>
<gene>
    <name evidence="2" type="ORF">AVDCRST_MAG10-3710</name>
</gene>
<feature type="region of interest" description="Disordered" evidence="1">
    <location>
        <begin position="1"/>
        <end position="115"/>
    </location>
</feature>
<feature type="compositionally biased region" description="Gly residues" evidence="1">
    <location>
        <begin position="79"/>
        <end position="92"/>
    </location>
</feature>
<organism evidence="2">
    <name type="scientific">uncultured Acidimicrobiales bacterium</name>
    <dbReference type="NCBI Taxonomy" id="310071"/>
    <lineage>
        <taxon>Bacteria</taxon>
        <taxon>Bacillati</taxon>
        <taxon>Actinomycetota</taxon>
        <taxon>Acidimicrobiia</taxon>
        <taxon>Acidimicrobiales</taxon>
        <taxon>environmental samples</taxon>
    </lineage>
</organism>
<feature type="non-terminal residue" evidence="2">
    <location>
        <position position="1"/>
    </location>
</feature>
<accession>A0A6J4JI38</accession>
<dbReference type="EMBL" id="CADCTB010000221">
    <property type="protein sequence ID" value="CAA9277965.1"/>
    <property type="molecule type" value="Genomic_DNA"/>
</dbReference>
<proteinExistence type="predicted"/>
<protein>
    <submittedName>
        <fullName evidence="2">Carboxysome peptide A</fullName>
    </submittedName>
</protein>
<name>A0A6J4JI38_9ACTN</name>
<feature type="compositionally biased region" description="Low complexity" evidence="1">
    <location>
        <begin position="22"/>
        <end position="32"/>
    </location>
</feature>
<sequence length="115" mass="12754">EDLLRRRHAGRHGPHRWPRAPPAAGRRGPQGRQAGGGRPRRLQARRLGDRVWKLGGARSRRPQGLPERPDHRRHHRLLGRGGPGTRQPGGGAPRRAGAVGRGVGRPLFERWGPTM</sequence>
<feature type="compositionally biased region" description="Basic residues" evidence="1">
    <location>
        <begin position="1"/>
        <end position="18"/>
    </location>
</feature>
<evidence type="ECO:0000256" key="1">
    <source>
        <dbReference type="SAM" id="MobiDB-lite"/>
    </source>
</evidence>
<reference evidence="2" key="1">
    <citation type="submission" date="2020-02" db="EMBL/GenBank/DDBJ databases">
        <authorList>
            <person name="Meier V. D."/>
        </authorList>
    </citation>
    <scope>NUCLEOTIDE SEQUENCE</scope>
    <source>
        <strain evidence="2">AVDCRST_MAG10</strain>
    </source>
</reference>